<proteinExistence type="predicted"/>
<sequence length="64" mass="7575">MRSKTIKKTFYQQAHNFSYLPNYQLFILNLNRVVNKKNENIAPNKKTVINRQVLNFAVFCQNLG</sequence>
<protein>
    <submittedName>
        <fullName evidence="1">Uncharacterized protein</fullName>
    </submittedName>
</protein>
<evidence type="ECO:0000313" key="1">
    <source>
        <dbReference type="EMBL" id="OIV40168.1"/>
    </source>
</evidence>
<dbReference type="AlphaFoldDB" id="A0A1J7CF72"/>
<evidence type="ECO:0000313" key="2">
    <source>
        <dbReference type="Proteomes" id="UP000182826"/>
    </source>
</evidence>
<accession>A0A1J7CF72</accession>
<name>A0A1J7CF72_FLAJO</name>
<keyword evidence="2" id="KW-1185">Reference proteome</keyword>
<comment type="caution">
    <text evidence="1">The sequence shown here is derived from an EMBL/GenBank/DDBJ whole genome shotgun (WGS) entry which is preliminary data.</text>
</comment>
<organism evidence="1 2">
    <name type="scientific">Flavobacterium johnsoniae</name>
    <name type="common">Cytophaga johnsonae</name>
    <dbReference type="NCBI Taxonomy" id="986"/>
    <lineage>
        <taxon>Bacteria</taxon>
        <taxon>Pseudomonadati</taxon>
        <taxon>Bacteroidota</taxon>
        <taxon>Flavobacteriia</taxon>
        <taxon>Flavobacteriales</taxon>
        <taxon>Flavobacteriaceae</taxon>
        <taxon>Flavobacterium</taxon>
    </lineage>
</organism>
<dbReference type="Proteomes" id="UP000182826">
    <property type="component" value="Unassembled WGS sequence"/>
</dbReference>
<dbReference type="EMBL" id="MLFK01000010">
    <property type="protein sequence ID" value="OIV40168.1"/>
    <property type="molecule type" value="Genomic_DNA"/>
</dbReference>
<gene>
    <name evidence="1" type="ORF">BKM63_19665</name>
</gene>
<reference evidence="1 2" key="1">
    <citation type="submission" date="2016-10" db="EMBL/GenBank/DDBJ databases">
        <title>Draft Genome Sequence of Rhizobacteria Flavobacterium johnsoniae CI04.</title>
        <authorList>
            <person name="Bravo J.I."/>
            <person name="Lozano G.L."/>
            <person name="Handelsman J."/>
        </authorList>
    </citation>
    <scope>NUCLEOTIDE SEQUENCE [LARGE SCALE GENOMIC DNA]</scope>
    <source>
        <strain evidence="1 2">CI04</strain>
    </source>
</reference>